<protein>
    <submittedName>
        <fullName evidence="2">Phosphohistidine phosphatase</fullName>
    </submittedName>
</protein>
<evidence type="ECO:0000313" key="2">
    <source>
        <dbReference type="EMBL" id="OYO20834.1"/>
    </source>
</evidence>
<proteinExistence type="predicted"/>
<dbReference type="SMART" id="SM00855">
    <property type="entry name" value="PGAM"/>
    <property type="match status" value="1"/>
</dbReference>
<organism evidence="2 3">
    <name type="scientific">Enemella dayhoffiae</name>
    <dbReference type="NCBI Taxonomy" id="2016507"/>
    <lineage>
        <taxon>Bacteria</taxon>
        <taxon>Bacillati</taxon>
        <taxon>Actinomycetota</taxon>
        <taxon>Actinomycetes</taxon>
        <taxon>Propionibacteriales</taxon>
        <taxon>Propionibacteriaceae</taxon>
        <taxon>Enemella</taxon>
    </lineage>
</organism>
<evidence type="ECO:0000313" key="3">
    <source>
        <dbReference type="Proteomes" id="UP000216311"/>
    </source>
</evidence>
<dbReference type="AlphaFoldDB" id="A0A255H2J9"/>
<reference evidence="2 3" key="1">
    <citation type="submission" date="2017-07" db="EMBL/GenBank/DDBJ databases">
        <title>Draft whole genome sequences of clinical Proprionibacteriaceae strains.</title>
        <authorList>
            <person name="Bernier A.-M."/>
            <person name="Bernard K."/>
            <person name="Domingo M.-C."/>
        </authorList>
    </citation>
    <scope>NUCLEOTIDE SEQUENCE [LARGE SCALE GENOMIC DNA]</scope>
    <source>
        <strain evidence="2 3">NML 130396</strain>
    </source>
</reference>
<keyword evidence="3" id="KW-1185">Reference proteome</keyword>
<dbReference type="Gene3D" id="3.40.50.1240">
    <property type="entry name" value="Phosphoglycerate mutase-like"/>
    <property type="match status" value="1"/>
</dbReference>
<dbReference type="Pfam" id="PF00300">
    <property type="entry name" value="His_Phos_1"/>
    <property type="match status" value="1"/>
</dbReference>
<gene>
    <name evidence="2" type="ORF">CGZ93_11425</name>
</gene>
<dbReference type="PANTHER" id="PTHR47623">
    <property type="entry name" value="OS09G0287300 PROTEIN"/>
    <property type="match status" value="1"/>
</dbReference>
<dbReference type="EMBL" id="NMVQ01000023">
    <property type="protein sequence ID" value="OYO20834.1"/>
    <property type="molecule type" value="Genomic_DNA"/>
</dbReference>
<dbReference type="PANTHER" id="PTHR47623:SF1">
    <property type="entry name" value="OS09G0287300 PROTEIN"/>
    <property type="match status" value="1"/>
</dbReference>
<comment type="caution">
    <text evidence="2">The sequence shown here is derived from an EMBL/GenBank/DDBJ whole genome shotgun (WGS) entry which is preliminary data.</text>
</comment>
<feature type="binding site" evidence="1">
    <location>
        <position position="64"/>
    </location>
    <ligand>
        <name>substrate</name>
    </ligand>
</feature>
<dbReference type="OrthoDB" id="9810154at2"/>
<sequence length="175" mass="19417">MPHPHPTPHTLVLMRHAKSSWSTDAGDHERPLSTRGRRDARAAGAWLAEQGLQPDLVLCSTSTRTRQTLSGLRDGGLEPRSVRHDRRLYEATIEELVQELHTVDAAVDTVLVIGHNGGIEEGVGFLAARRGHRDWWAAIDEKFPTAAIAVIEVAPDWRELRRGCGTLRAYQVPRG</sequence>
<accession>A0A255H2J9</accession>
<evidence type="ECO:0000256" key="1">
    <source>
        <dbReference type="PIRSR" id="PIRSR613078-2"/>
    </source>
</evidence>
<dbReference type="InterPro" id="IPR029033">
    <property type="entry name" value="His_PPase_superfam"/>
</dbReference>
<dbReference type="Proteomes" id="UP000216311">
    <property type="component" value="Unassembled WGS sequence"/>
</dbReference>
<dbReference type="CDD" id="cd07067">
    <property type="entry name" value="HP_PGM_like"/>
    <property type="match status" value="1"/>
</dbReference>
<name>A0A255H2J9_9ACTN</name>
<dbReference type="SUPFAM" id="SSF53254">
    <property type="entry name" value="Phosphoglycerate mutase-like"/>
    <property type="match status" value="1"/>
</dbReference>
<dbReference type="InterPro" id="IPR013078">
    <property type="entry name" value="His_Pase_superF_clade-1"/>
</dbReference>